<dbReference type="EMBL" id="GEEE01002783">
    <property type="protein sequence ID" value="JAP60442.1"/>
    <property type="molecule type" value="Transcribed_RNA"/>
</dbReference>
<accession>A0A0V0J5T9</accession>
<feature type="region of interest" description="Disordered" evidence="1">
    <location>
        <begin position="79"/>
        <end position="133"/>
    </location>
</feature>
<feature type="region of interest" description="Disordered" evidence="1">
    <location>
        <begin position="619"/>
        <end position="666"/>
    </location>
</feature>
<feature type="compositionally biased region" description="Polar residues" evidence="1">
    <location>
        <begin position="561"/>
        <end position="579"/>
    </location>
</feature>
<feature type="region of interest" description="Disordered" evidence="1">
    <location>
        <begin position="560"/>
        <end position="598"/>
    </location>
</feature>
<feature type="compositionally biased region" description="Polar residues" evidence="1">
    <location>
        <begin position="386"/>
        <end position="405"/>
    </location>
</feature>
<feature type="compositionally biased region" description="Basic and acidic residues" evidence="1">
    <location>
        <begin position="629"/>
        <end position="648"/>
    </location>
</feature>
<feature type="region of interest" description="Disordered" evidence="1">
    <location>
        <begin position="16"/>
        <end position="63"/>
    </location>
</feature>
<evidence type="ECO:0000313" key="2">
    <source>
        <dbReference type="EMBL" id="JAP60442.1"/>
    </source>
</evidence>
<sequence length="666" mass="74725">MADTGKQVLLRIPAYLPSEPYPKIQSPRHLQTSGGSSLKSVSSCCTSSDSTSAPQPNVPRIVQTPSKCRSGVYTYENNRSYSKMAEPLRVDQNSSSGGRKRKYRDTPTCLNPSSPTWRSSGRCSQQAPGTDFPADIYGTPQKIEVSFENRPPYQPLRNSPYRKSANNFRALENSMGNHFLRRHFHGKKQQQTMEEPAQHSSFFFRANSVVPIYDRHQNVHKRGSHRFESSSKKNNKDLCVYSSNPALNVIPQFDCWPRTQEPAEDSTNHRRNYKLSLQADLPGSEAFGQTNEAGYPLRKTASMFHLNGQSDCRLSAAFDAGFKANLLRTRLDESKDFDDLLRLADGTYDGNEFDFDANTQGLGNNKDLESFQDLKISESHDAENGHYNSLQRSSSTSCTDDNSALSPLQPLHVSVEDTATLDHQADDALAELSKALEVRDFGPSQPLRPQMLPTDGRINVAEQVIARLNQECDPCDVRPSNRSPSFHFRENVHGPPANRCRSAARHPHSWNADIWEASPVAFGHHFPMPNPGLRSSQLSHLTEPVFVHGVVEREPSVQWRCPSSDNHNTAGQAPKQNSYPRVHQPVKQQAWQPNGKQFGCDEWGRNGVALVHAYTERRPAPEMGTIRTDCTENQKDQPLRHRDRKSSDNDSDVSSIDLDDRYGLGE</sequence>
<feature type="compositionally biased region" description="Polar residues" evidence="1">
    <location>
        <begin position="586"/>
        <end position="595"/>
    </location>
</feature>
<feature type="region of interest" description="Disordered" evidence="1">
    <location>
        <begin position="379"/>
        <end position="405"/>
    </location>
</feature>
<protein>
    <submittedName>
        <fullName evidence="2">Uncharacterized protein</fullName>
    </submittedName>
</protein>
<organism evidence="2">
    <name type="scientific">Schistocephalus solidus</name>
    <name type="common">Tapeworm</name>
    <dbReference type="NCBI Taxonomy" id="70667"/>
    <lineage>
        <taxon>Eukaryota</taxon>
        <taxon>Metazoa</taxon>
        <taxon>Spiralia</taxon>
        <taxon>Lophotrochozoa</taxon>
        <taxon>Platyhelminthes</taxon>
        <taxon>Cestoda</taxon>
        <taxon>Eucestoda</taxon>
        <taxon>Diphyllobothriidea</taxon>
        <taxon>Diphyllobothriidae</taxon>
        <taxon>Schistocephalus</taxon>
    </lineage>
</organism>
<dbReference type="AlphaFoldDB" id="A0A0V0J5T9"/>
<dbReference type="EMBL" id="GEEE01009672">
    <property type="protein sequence ID" value="JAP53553.1"/>
    <property type="molecule type" value="Transcribed_RNA"/>
</dbReference>
<gene>
    <name evidence="2" type="ORF">TR160117</name>
</gene>
<name>A0A0V0J5T9_SCHSO</name>
<dbReference type="EMBL" id="GEEE01021514">
    <property type="protein sequence ID" value="JAP41711.1"/>
    <property type="molecule type" value="Transcribed_RNA"/>
</dbReference>
<reference evidence="2" key="1">
    <citation type="submission" date="2016-01" db="EMBL/GenBank/DDBJ databases">
        <title>Reference transcriptome for the parasite Schistocephalus solidus: insights into the molecular evolution of parasitism.</title>
        <authorList>
            <person name="Hebert F.O."/>
            <person name="Grambauer S."/>
            <person name="Barber I."/>
            <person name="Landry C.R."/>
            <person name="Aubin-Horth N."/>
        </authorList>
    </citation>
    <scope>NUCLEOTIDE SEQUENCE</scope>
</reference>
<dbReference type="EMBL" id="GEEE01014128">
    <property type="protein sequence ID" value="JAP49097.1"/>
    <property type="molecule type" value="Transcribed_RNA"/>
</dbReference>
<feature type="compositionally biased region" description="Polar residues" evidence="1">
    <location>
        <begin position="108"/>
        <end position="128"/>
    </location>
</feature>
<proteinExistence type="predicted"/>
<feature type="compositionally biased region" description="Low complexity" evidence="1">
    <location>
        <begin position="33"/>
        <end position="52"/>
    </location>
</feature>
<evidence type="ECO:0000256" key="1">
    <source>
        <dbReference type="SAM" id="MobiDB-lite"/>
    </source>
</evidence>